<feature type="transmembrane region" description="Helical" evidence="2">
    <location>
        <begin position="99"/>
        <end position="117"/>
    </location>
</feature>
<keyword evidence="2" id="KW-0472">Membrane</keyword>
<evidence type="ECO:0000256" key="2">
    <source>
        <dbReference type="SAM" id="Phobius"/>
    </source>
</evidence>
<keyword evidence="2" id="KW-1133">Transmembrane helix</keyword>
<feature type="region of interest" description="Disordered" evidence="1">
    <location>
        <begin position="352"/>
        <end position="453"/>
    </location>
</feature>
<accession>A0A0G4IFS3</accession>
<evidence type="ECO:0008006" key="4">
    <source>
        <dbReference type="Google" id="ProtNLM"/>
    </source>
</evidence>
<feature type="compositionally biased region" description="Basic and acidic residues" evidence="1">
    <location>
        <begin position="377"/>
        <end position="397"/>
    </location>
</feature>
<evidence type="ECO:0000313" key="3">
    <source>
        <dbReference type="EMBL" id="CEM56105.1"/>
    </source>
</evidence>
<keyword evidence="2" id="KW-0812">Transmembrane</keyword>
<feature type="transmembrane region" description="Helical" evidence="2">
    <location>
        <begin position="123"/>
        <end position="144"/>
    </location>
</feature>
<feature type="transmembrane region" description="Helical" evidence="2">
    <location>
        <begin position="67"/>
        <end position="87"/>
    </location>
</feature>
<name>A0A0G4IFS3_9ALVE</name>
<dbReference type="AlphaFoldDB" id="A0A0G4IFS3"/>
<proteinExistence type="predicted"/>
<evidence type="ECO:0000256" key="1">
    <source>
        <dbReference type="SAM" id="MobiDB-lite"/>
    </source>
</evidence>
<organism evidence="3">
    <name type="scientific">Chromera velia CCMP2878</name>
    <dbReference type="NCBI Taxonomy" id="1169474"/>
    <lineage>
        <taxon>Eukaryota</taxon>
        <taxon>Sar</taxon>
        <taxon>Alveolata</taxon>
        <taxon>Colpodellida</taxon>
        <taxon>Chromeraceae</taxon>
        <taxon>Chromera</taxon>
    </lineage>
</organism>
<sequence length="474" mass="51933">MKQNRDRDACLGGPLSSLGNASVVSASSAPSSLSGCKGKRIGFVCDECPLGYFKNNDDDCSLCSGNFSWPFFVLFVGCLLVVIFLYYNINGRYTPRWAPLSAAITAATLTIVFMQVEHFAFQLLGWFAIALYIVAVMTFVGVVIFKVPIWNNVYEGFGVRLNNLIDLVQSSAYMFLCFIGIAYSKQTDRSDSALAIVSVTVIVAGGVLGLGVMARALIALWLKRRTAFLERRNVVRVAGNTLRAAGLLVKEAQEMNEHAGEEHESEGVIVGEGVSPWEAKFMDLSKQDMGTLDLFYELAMQELVTFAGLLHHRASTRLKTSRRPLIGADNHELKRGLSSTRKPRATFLEFVRHDPEAKGEEEEEAYNCNGSQGNLKNSERGSERGASVDDSWAVKEEGGEDGDVWPQLASRKSKKEGSESHNPYLPPPLPDTPLDDQELEAEYDSEGDQGDSIVGEIVVEIGDEMGTEEAIEGS</sequence>
<dbReference type="EMBL" id="CDMZ01005942">
    <property type="protein sequence ID" value="CEM56105.1"/>
    <property type="molecule type" value="Genomic_DNA"/>
</dbReference>
<gene>
    <name evidence="3" type="ORF">Cvel_2499</name>
</gene>
<feature type="transmembrane region" description="Helical" evidence="2">
    <location>
        <begin position="195"/>
        <end position="222"/>
    </location>
</feature>
<feature type="compositionally biased region" description="Acidic residues" evidence="1">
    <location>
        <begin position="433"/>
        <end position="449"/>
    </location>
</feature>
<dbReference type="VEuPathDB" id="CryptoDB:Cvel_2499"/>
<reference evidence="3" key="1">
    <citation type="submission" date="2014-11" db="EMBL/GenBank/DDBJ databases">
        <authorList>
            <person name="Otto D Thomas"/>
            <person name="Naeem Raeece"/>
        </authorList>
    </citation>
    <scope>NUCLEOTIDE SEQUENCE</scope>
</reference>
<feature type="transmembrane region" description="Helical" evidence="2">
    <location>
        <begin position="164"/>
        <end position="183"/>
    </location>
</feature>
<protein>
    <recommendedName>
        <fullName evidence="4">TRP C-terminal domain-containing protein</fullName>
    </recommendedName>
</protein>